<dbReference type="Proteomes" id="UP000770661">
    <property type="component" value="Unassembled WGS sequence"/>
</dbReference>
<reference evidence="2" key="1">
    <citation type="submission" date="2020-07" db="EMBL/GenBank/DDBJ databases">
        <title>The High-quality genome of the commercially important snow crab, Chionoecetes opilio.</title>
        <authorList>
            <person name="Jeong J.-H."/>
            <person name="Ryu S."/>
        </authorList>
    </citation>
    <scope>NUCLEOTIDE SEQUENCE</scope>
    <source>
        <strain evidence="2">MADBK_172401_WGS</strain>
        <tissue evidence="2">Digestive gland</tissue>
    </source>
</reference>
<organism evidence="2 3">
    <name type="scientific">Chionoecetes opilio</name>
    <name type="common">Atlantic snow crab</name>
    <name type="synonym">Cancer opilio</name>
    <dbReference type="NCBI Taxonomy" id="41210"/>
    <lineage>
        <taxon>Eukaryota</taxon>
        <taxon>Metazoa</taxon>
        <taxon>Ecdysozoa</taxon>
        <taxon>Arthropoda</taxon>
        <taxon>Crustacea</taxon>
        <taxon>Multicrustacea</taxon>
        <taxon>Malacostraca</taxon>
        <taxon>Eumalacostraca</taxon>
        <taxon>Eucarida</taxon>
        <taxon>Decapoda</taxon>
        <taxon>Pleocyemata</taxon>
        <taxon>Brachyura</taxon>
        <taxon>Eubrachyura</taxon>
        <taxon>Majoidea</taxon>
        <taxon>Majidae</taxon>
        <taxon>Chionoecetes</taxon>
    </lineage>
</organism>
<dbReference type="EMBL" id="JACEEZ010002764">
    <property type="protein sequence ID" value="KAG0727993.1"/>
    <property type="molecule type" value="Genomic_DNA"/>
</dbReference>
<name>A0A8J4YJR2_CHIOP</name>
<comment type="caution">
    <text evidence="2">The sequence shown here is derived from an EMBL/GenBank/DDBJ whole genome shotgun (WGS) entry which is preliminary data.</text>
</comment>
<evidence type="ECO:0000313" key="3">
    <source>
        <dbReference type="Proteomes" id="UP000770661"/>
    </source>
</evidence>
<keyword evidence="3" id="KW-1185">Reference proteome</keyword>
<feature type="region of interest" description="Disordered" evidence="1">
    <location>
        <begin position="1"/>
        <end position="24"/>
    </location>
</feature>
<protein>
    <submittedName>
        <fullName evidence="2">Uncharacterized protein</fullName>
    </submittedName>
</protein>
<evidence type="ECO:0000313" key="2">
    <source>
        <dbReference type="EMBL" id="KAG0727993.1"/>
    </source>
</evidence>
<evidence type="ECO:0000256" key="1">
    <source>
        <dbReference type="SAM" id="MobiDB-lite"/>
    </source>
</evidence>
<feature type="compositionally biased region" description="Basic and acidic residues" evidence="1">
    <location>
        <begin position="1"/>
        <end position="13"/>
    </location>
</feature>
<dbReference type="AlphaFoldDB" id="A0A8J4YJR2"/>
<gene>
    <name evidence="2" type="ORF">GWK47_033448</name>
</gene>
<accession>A0A8J4YJR2</accession>
<proteinExistence type="predicted"/>
<sequence length="144" mass="16151">MKQEGRSARKTETMETPQPPPCCSTPSLQCTRPGNLGQPVTRPQQQTPMLKGWWFGHWIQNKVPGSCPGARSLRQQRLLSELVKCACKCCGCGGRMSHARSHWKCPNCASANVIIIFLWTDSINAIHPVIRGPKLCRRVWVRSD</sequence>